<gene>
    <name evidence="5" type="ORF">CEE37_11490</name>
</gene>
<feature type="domain" description="NFACT protein RNA binding" evidence="4">
    <location>
        <begin position="248"/>
        <end position="348"/>
    </location>
</feature>
<proteinExistence type="predicted"/>
<evidence type="ECO:0000259" key="3">
    <source>
        <dbReference type="Pfam" id="PF02568"/>
    </source>
</evidence>
<evidence type="ECO:0000259" key="4">
    <source>
        <dbReference type="Pfam" id="PF18297"/>
    </source>
</evidence>
<reference evidence="5 6" key="1">
    <citation type="submission" date="2017-06" db="EMBL/GenBank/DDBJ databases">
        <title>Novel microbial phyla capable of carbon fixation and sulfur reduction in deep-sea sediments.</title>
        <authorList>
            <person name="Huang J."/>
            <person name="Baker B."/>
            <person name="Wang Y."/>
        </authorList>
    </citation>
    <scope>NUCLEOTIDE SEQUENCE [LARGE SCALE GENOMIC DNA]</scope>
    <source>
        <strain evidence="5">B3_LCP</strain>
    </source>
</reference>
<keyword evidence="2" id="KW-0067">ATP-binding</keyword>
<sequence>MDKPEKIRALGLISGGLDSTLAARLLIEQGIEIRGVYFSTGFCISDPSRPGRNGGDETGNLCHEALQVGNDLKFAVQVVDVSDEYLGIITNPRWGYGKNANPCVDCRIMMLRKAKEMMEDLGANFVFTGEVLGQRPMTQHRPTLRQLEKQSGLDGFLLRPLSAKLIPETEVERRGWVNRDKLKGFTGRSRKPQIALAGEMGLTKYPQPAGGCCFLTDPAYGNKFFDFLKYRNSDSPVTLEDFLILKVGRHLRLDDKLKIVVGRNESENDLLEQFRPKRWALTAVDVEGPLALLDNSIEVEELPKAARVVARYSDGRNRSSVDIKCEKNGTTEVLSVKPMSPEESSKYILT</sequence>
<keyword evidence="1" id="KW-0547">Nucleotide-binding</keyword>
<dbReference type="Pfam" id="PF18297">
    <property type="entry name" value="NFACT-R_2"/>
    <property type="match status" value="1"/>
</dbReference>
<comment type="caution">
    <text evidence="5">The sequence shown here is derived from an EMBL/GenBank/DDBJ whole genome shotgun (WGS) entry which is preliminary data.</text>
</comment>
<evidence type="ECO:0000313" key="5">
    <source>
        <dbReference type="EMBL" id="TKJ39040.1"/>
    </source>
</evidence>
<evidence type="ECO:0000256" key="2">
    <source>
        <dbReference type="ARBA" id="ARBA00022840"/>
    </source>
</evidence>
<dbReference type="Gene3D" id="3.40.50.620">
    <property type="entry name" value="HUPs"/>
    <property type="match status" value="1"/>
</dbReference>
<protein>
    <submittedName>
        <fullName evidence="5">Uncharacterized protein</fullName>
    </submittedName>
</protein>
<dbReference type="InterPro" id="IPR020536">
    <property type="entry name" value="ThiI_AANH"/>
</dbReference>
<dbReference type="InterPro" id="IPR014729">
    <property type="entry name" value="Rossmann-like_a/b/a_fold"/>
</dbReference>
<dbReference type="EMBL" id="NJBN01000008">
    <property type="protein sequence ID" value="TKJ39040.1"/>
    <property type="molecule type" value="Genomic_DNA"/>
</dbReference>
<evidence type="ECO:0000256" key="1">
    <source>
        <dbReference type="ARBA" id="ARBA00022741"/>
    </source>
</evidence>
<dbReference type="InterPro" id="IPR059101">
    <property type="entry name" value="NFACT-R_2"/>
</dbReference>
<evidence type="ECO:0000313" key="6">
    <source>
        <dbReference type="Proteomes" id="UP000319619"/>
    </source>
</evidence>
<dbReference type="PANTHER" id="PTHR11933:SF6">
    <property type="entry name" value="THIL AANH DOMAIN-CONTAINING PROTEIN"/>
    <property type="match status" value="1"/>
</dbReference>
<accession>A0A532UVR6</accession>
<dbReference type="Pfam" id="PF02568">
    <property type="entry name" value="ThiI"/>
    <property type="match status" value="1"/>
</dbReference>
<dbReference type="PANTHER" id="PTHR11933">
    <property type="entry name" value="TRNA 5-METHYLAMINOMETHYL-2-THIOURIDYLATE -METHYLTRANSFERASE"/>
    <property type="match status" value="1"/>
</dbReference>
<dbReference type="GO" id="GO:0004810">
    <property type="term" value="F:CCA tRNA nucleotidyltransferase activity"/>
    <property type="evidence" value="ECO:0007669"/>
    <property type="project" value="InterPro"/>
</dbReference>
<organism evidence="5 6">
    <name type="scientific">candidate division LCP-89 bacterium B3_LCP</name>
    <dbReference type="NCBI Taxonomy" id="2012998"/>
    <lineage>
        <taxon>Bacteria</taxon>
        <taxon>Pseudomonadati</taxon>
        <taxon>Bacteria division LCP-89</taxon>
    </lineage>
</organism>
<dbReference type="SUPFAM" id="SSF52402">
    <property type="entry name" value="Adenine nucleotide alpha hydrolases-like"/>
    <property type="match status" value="1"/>
</dbReference>
<dbReference type="AlphaFoldDB" id="A0A532UVR6"/>
<name>A0A532UVR6_UNCL8</name>
<dbReference type="GO" id="GO:0005524">
    <property type="term" value="F:ATP binding"/>
    <property type="evidence" value="ECO:0007669"/>
    <property type="project" value="UniProtKB-KW"/>
</dbReference>
<feature type="domain" description="Thil AANH" evidence="3">
    <location>
        <begin position="8"/>
        <end position="161"/>
    </location>
</feature>
<dbReference type="Proteomes" id="UP000319619">
    <property type="component" value="Unassembled WGS sequence"/>
</dbReference>